<feature type="repeat" description="WD" evidence="4">
    <location>
        <begin position="187"/>
        <end position="229"/>
    </location>
</feature>
<keyword evidence="7" id="KW-1185">Reference proteome</keyword>
<dbReference type="PANTHER" id="PTHR46170:SF1">
    <property type="entry name" value="GATOR COMPLEX PROTEIN WDR59"/>
    <property type="match status" value="1"/>
</dbReference>
<dbReference type="CDD" id="cd16692">
    <property type="entry name" value="mRING-H2-C3H3C2_WDR59"/>
    <property type="match status" value="1"/>
</dbReference>
<evidence type="ECO:0000256" key="2">
    <source>
        <dbReference type="ARBA" id="ARBA00022737"/>
    </source>
</evidence>
<dbReference type="Proteomes" id="UP000291343">
    <property type="component" value="Unassembled WGS sequence"/>
</dbReference>
<protein>
    <recommendedName>
        <fullName evidence="5">RWD domain-containing protein</fullName>
    </recommendedName>
</protein>
<keyword evidence="2" id="KW-0677">Repeat</keyword>
<feature type="domain" description="RWD" evidence="5">
    <location>
        <begin position="387"/>
        <end position="489"/>
    </location>
</feature>
<dbReference type="Pfam" id="PF00400">
    <property type="entry name" value="WD40"/>
    <property type="match status" value="1"/>
</dbReference>
<comment type="similarity">
    <text evidence="3">Belongs to the WD repeat WDR59 family.</text>
</comment>
<organism evidence="6 7">
    <name type="scientific">Laodelphax striatellus</name>
    <name type="common">Small brown planthopper</name>
    <name type="synonym">Delphax striatella</name>
    <dbReference type="NCBI Taxonomy" id="195883"/>
    <lineage>
        <taxon>Eukaryota</taxon>
        <taxon>Metazoa</taxon>
        <taxon>Ecdysozoa</taxon>
        <taxon>Arthropoda</taxon>
        <taxon>Hexapoda</taxon>
        <taxon>Insecta</taxon>
        <taxon>Pterygota</taxon>
        <taxon>Neoptera</taxon>
        <taxon>Paraneoptera</taxon>
        <taxon>Hemiptera</taxon>
        <taxon>Auchenorrhyncha</taxon>
        <taxon>Fulgoroidea</taxon>
        <taxon>Delphacidae</taxon>
        <taxon>Criomorphinae</taxon>
        <taxon>Laodelphax</taxon>
    </lineage>
</organism>
<dbReference type="InterPro" id="IPR036322">
    <property type="entry name" value="WD40_repeat_dom_sf"/>
</dbReference>
<proteinExistence type="inferred from homology"/>
<dbReference type="GO" id="GO:0034198">
    <property type="term" value="P:cellular response to amino acid starvation"/>
    <property type="evidence" value="ECO:0007669"/>
    <property type="project" value="TreeGrafter"/>
</dbReference>
<dbReference type="Gene3D" id="2.130.10.10">
    <property type="entry name" value="YVTN repeat-like/Quinoprotein amine dehydrogenase"/>
    <property type="match status" value="2"/>
</dbReference>
<dbReference type="InterPro" id="IPR015943">
    <property type="entry name" value="WD40/YVTN_repeat-like_dom_sf"/>
</dbReference>
<dbReference type="OrthoDB" id="311712at2759"/>
<dbReference type="EMBL" id="QKKF02030383">
    <property type="protein sequence ID" value="RZF34738.1"/>
    <property type="molecule type" value="Genomic_DNA"/>
</dbReference>
<dbReference type="InterPro" id="IPR039456">
    <property type="entry name" value="WDR59_mRING-H2-C3H3C2"/>
</dbReference>
<gene>
    <name evidence="6" type="ORF">LSTR_LSTR007790</name>
</gene>
<dbReference type="STRING" id="195883.A0A482WMP1"/>
<dbReference type="InParanoid" id="A0A482WMP1"/>
<comment type="caution">
    <text evidence="6">The sequence shown here is derived from an EMBL/GenBank/DDBJ whole genome shotgun (WGS) entry which is preliminary data.</text>
</comment>
<dbReference type="PROSITE" id="PS50082">
    <property type="entry name" value="WD_REPEATS_2"/>
    <property type="match status" value="1"/>
</dbReference>
<dbReference type="InterPro" id="IPR049567">
    <property type="entry name" value="WDR59-like"/>
</dbReference>
<dbReference type="GO" id="GO:0005774">
    <property type="term" value="C:vacuolar membrane"/>
    <property type="evidence" value="ECO:0007669"/>
    <property type="project" value="TreeGrafter"/>
</dbReference>
<dbReference type="FunCoup" id="A0A482WMP1">
    <property type="interactions" value="751"/>
</dbReference>
<dbReference type="PANTHER" id="PTHR46170">
    <property type="entry name" value="GATOR COMPLEX PROTEIN WDR59"/>
    <property type="match status" value="1"/>
</dbReference>
<dbReference type="InterPro" id="IPR049566">
    <property type="entry name" value="WDR59_RTC1-like_RING_Znf"/>
</dbReference>
<dbReference type="InterPro" id="IPR019775">
    <property type="entry name" value="WD40_repeat_CS"/>
</dbReference>
<accession>A0A482WMP1</accession>
<dbReference type="AlphaFoldDB" id="A0A482WMP1"/>
<dbReference type="GO" id="GO:0035859">
    <property type="term" value="C:Seh1-associated complex"/>
    <property type="evidence" value="ECO:0007669"/>
    <property type="project" value="TreeGrafter"/>
</dbReference>
<reference evidence="6 7" key="1">
    <citation type="journal article" date="2017" name="Gigascience">
        <title>Genome sequence of the small brown planthopper, Laodelphax striatellus.</title>
        <authorList>
            <person name="Zhu J."/>
            <person name="Jiang F."/>
            <person name="Wang X."/>
            <person name="Yang P."/>
            <person name="Bao Y."/>
            <person name="Zhao W."/>
            <person name="Wang W."/>
            <person name="Lu H."/>
            <person name="Wang Q."/>
            <person name="Cui N."/>
            <person name="Li J."/>
            <person name="Chen X."/>
            <person name="Luo L."/>
            <person name="Yu J."/>
            <person name="Kang L."/>
            <person name="Cui F."/>
        </authorList>
    </citation>
    <scope>NUCLEOTIDE SEQUENCE [LARGE SCALE GENOMIC DNA]</scope>
    <source>
        <strain evidence="6">Lst14</strain>
    </source>
</reference>
<dbReference type="SMART" id="SM00320">
    <property type="entry name" value="WD40"/>
    <property type="match status" value="4"/>
</dbReference>
<dbReference type="InterPro" id="IPR001680">
    <property type="entry name" value="WD40_rpt"/>
</dbReference>
<dbReference type="GO" id="GO:0035591">
    <property type="term" value="F:signaling adaptor activity"/>
    <property type="evidence" value="ECO:0007669"/>
    <property type="project" value="TreeGrafter"/>
</dbReference>
<evidence type="ECO:0000256" key="4">
    <source>
        <dbReference type="PROSITE-ProRule" id="PRU00221"/>
    </source>
</evidence>
<keyword evidence="1 4" id="KW-0853">WD repeat</keyword>
<evidence type="ECO:0000256" key="1">
    <source>
        <dbReference type="ARBA" id="ARBA00022574"/>
    </source>
</evidence>
<evidence type="ECO:0000259" key="5">
    <source>
        <dbReference type="PROSITE" id="PS50908"/>
    </source>
</evidence>
<sequence length="940" mass="105394">MATRWSSEFIVAEHRDLQASAMAVDWTGVYVLLAGRRYLGVKNLDDPSDNLRKFPRQSKYEVGTAEWNPSSSHSHLCAISSNQKTEVLSWTSGELIVMHALGWHTRVISDLNWNRFDPNVLASCSIDTVTHIWDLRDARRPCTSLSAVVGATQVRWNRQSRYLLATAHNGDIKLWDQRKGTAPVQYITAHLANIHGVDWSPNQENQLATSSQDCTVKFFDITNPRRPESVLTAPSPVWRARYTPFGDGLLMVVVPPMRRGENSLLLWNLSNPNSPVHTFVGHTDVVLEFAWRKRKDDSCDYQLITWSKDQTLRIWKIEPFLQKLCGHQLDDSTAVLSNGNDIGVNGVTENGVHCDNSTSAIEFSSNELHQNDDLAMPSMPQPKTLQQEFSLINTNIRRVNVDKMDPVKRTCTCTAAVDAHVVILNVNFPSSYPYNALPTFQFAQGTTVDSLMKSKLLKVLKQTATQRIKKNRSCLEPCLRQLVSTLEQLSRNEENDVSHLRLQTSSLLDHSNVYSSYQDSFIPFPRTSGAKFCNVGLLVCFCRPPATRRLTTRPNPDLSTPRALSALATGTYPDPPYSVSSFYFQDKRLSALQPRSRTPSSRGALGRYSNSKTSKAAVVVYDASQLFLVQRELAEKYVLDWRDVPSMCRRNAAVAASVAGRKDLVQTWLLAASAATPASAPHHDCHDPDDFPWQHHPFAKQMIQSLISHYAQLSDIQTAAMLCCVFGSKNESQEALKMKNLSKSVHATKPGGSPYHTIHEVDMSLESWNFTVLKQNRSNSWSESLDDFRISSTIVEHLGLPIDSENDRCCIKVDEGMNWLYDEYRRAYADILHRWNFLDARAQVMKFISGNAETHSGIEFKTDCQHCRLPVQDASCSSCKKPSMQCVICHIAVRGATNFCIVCGHGGHAAHMEAWFKHESVCPSGCGCLCLEETAAVLQP</sequence>
<dbReference type="InterPro" id="IPR006575">
    <property type="entry name" value="RWD_dom"/>
</dbReference>
<evidence type="ECO:0000313" key="6">
    <source>
        <dbReference type="EMBL" id="RZF34738.1"/>
    </source>
</evidence>
<dbReference type="SMR" id="A0A482WMP1"/>
<dbReference type="PROSITE" id="PS50908">
    <property type="entry name" value="RWD"/>
    <property type="match status" value="1"/>
</dbReference>
<evidence type="ECO:0000256" key="3">
    <source>
        <dbReference type="ARBA" id="ARBA00038452"/>
    </source>
</evidence>
<dbReference type="Pfam" id="PF17120">
    <property type="entry name" value="zf-RING_16"/>
    <property type="match status" value="1"/>
</dbReference>
<dbReference type="PROSITE" id="PS00678">
    <property type="entry name" value="WD_REPEATS_1"/>
    <property type="match status" value="1"/>
</dbReference>
<dbReference type="SUPFAM" id="SSF50978">
    <property type="entry name" value="WD40 repeat-like"/>
    <property type="match status" value="1"/>
</dbReference>
<evidence type="ECO:0000313" key="7">
    <source>
        <dbReference type="Proteomes" id="UP000291343"/>
    </source>
</evidence>
<name>A0A482WMP1_LAOST</name>
<dbReference type="GO" id="GO:1904263">
    <property type="term" value="P:positive regulation of TORC1 signaling"/>
    <property type="evidence" value="ECO:0007669"/>
    <property type="project" value="TreeGrafter"/>
</dbReference>